<accession>A0A7J7L5Q3</accession>
<evidence type="ECO:0000256" key="3">
    <source>
        <dbReference type="ARBA" id="ARBA00023002"/>
    </source>
</evidence>
<name>A0A7J7L5Q3_9MAGN</name>
<dbReference type="PANTHER" id="PTHR43391">
    <property type="entry name" value="RETINOL DEHYDROGENASE-RELATED"/>
    <property type="match status" value="1"/>
</dbReference>
<keyword evidence="3" id="KW-0560">Oxidoreductase</keyword>
<evidence type="ECO:0000256" key="1">
    <source>
        <dbReference type="ARBA" id="ARBA00004606"/>
    </source>
</evidence>
<dbReference type="SUPFAM" id="SSF51735">
    <property type="entry name" value="NAD(P)-binding Rossmann-fold domains"/>
    <property type="match status" value="1"/>
</dbReference>
<dbReference type="PRINTS" id="PR00081">
    <property type="entry name" value="GDHRDH"/>
</dbReference>
<dbReference type="NCBIfam" id="NF004825">
    <property type="entry name" value="PRK06181.1"/>
    <property type="match status" value="1"/>
</dbReference>
<dbReference type="PRINTS" id="PR00080">
    <property type="entry name" value="SDRFAMILY"/>
</dbReference>
<feature type="transmembrane region" description="Helical" evidence="5">
    <location>
        <begin position="12"/>
        <end position="30"/>
    </location>
</feature>
<keyword evidence="5" id="KW-0812">Transmembrane</keyword>
<proteinExistence type="inferred from homology"/>
<dbReference type="EMBL" id="JACGCM010002618">
    <property type="protein sequence ID" value="KAF6137913.1"/>
    <property type="molecule type" value="Genomic_DNA"/>
</dbReference>
<evidence type="ECO:0000256" key="4">
    <source>
        <dbReference type="RuleBase" id="RU000363"/>
    </source>
</evidence>
<keyword evidence="5" id="KW-0472">Membrane</keyword>
<evidence type="ECO:0000256" key="2">
    <source>
        <dbReference type="ARBA" id="ARBA00006484"/>
    </source>
</evidence>
<evidence type="ECO:0000313" key="7">
    <source>
        <dbReference type="Proteomes" id="UP000541444"/>
    </source>
</evidence>
<dbReference type="GO" id="GO:0016491">
    <property type="term" value="F:oxidoreductase activity"/>
    <property type="evidence" value="ECO:0007669"/>
    <property type="project" value="UniProtKB-KW"/>
</dbReference>
<keyword evidence="7" id="KW-1185">Reference proteome</keyword>
<dbReference type="OrthoDB" id="47007at2759"/>
<dbReference type="PROSITE" id="PS00061">
    <property type="entry name" value="ADH_SHORT"/>
    <property type="match status" value="1"/>
</dbReference>
<comment type="similarity">
    <text evidence="2 4">Belongs to the short-chain dehydrogenases/reductases (SDR) family.</text>
</comment>
<dbReference type="Gene3D" id="3.40.50.720">
    <property type="entry name" value="NAD(P)-binding Rossmann-like Domain"/>
    <property type="match status" value="1"/>
</dbReference>
<reference evidence="6 7" key="1">
    <citation type="journal article" date="2020" name="IScience">
        <title>Genome Sequencing of the Endangered Kingdonia uniflora (Circaeasteraceae, Ranunculales) Reveals Potential Mechanisms of Evolutionary Specialization.</title>
        <authorList>
            <person name="Sun Y."/>
            <person name="Deng T."/>
            <person name="Zhang A."/>
            <person name="Moore M.J."/>
            <person name="Landis J.B."/>
            <person name="Lin N."/>
            <person name="Zhang H."/>
            <person name="Zhang X."/>
            <person name="Huang J."/>
            <person name="Zhang X."/>
            <person name="Sun H."/>
            <person name="Wang H."/>
        </authorList>
    </citation>
    <scope>NUCLEOTIDE SEQUENCE [LARGE SCALE GENOMIC DNA]</scope>
    <source>
        <strain evidence="6">TB1705</strain>
        <tissue evidence="6">Leaf</tissue>
    </source>
</reference>
<dbReference type="InterPro" id="IPR020904">
    <property type="entry name" value="Sc_DH/Rdtase_CS"/>
</dbReference>
<dbReference type="Proteomes" id="UP000541444">
    <property type="component" value="Unassembled WGS sequence"/>
</dbReference>
<dbReference type="GO" id="GO:0016020">
    <property type="term" value="C:membrane"/>
    <property type="evidence" value="ECO:0007669"/>
    <property type="project" value="UniProtKB-SubCell"/>
</dbReference>
<protein>
    <submittedName>
        <fullName evidence="6">Uncharacterized protein</fullName>
    </submittedName>
</protein>
<gene>
    <name evidence="6" type="ORF">GIB67_041786</name>
</gene>
<dbReference type="Pfam" id="PF00106">
    <property type="entry name" value="adh_short"/>
    <property type="match status" value="1"/>
</dbReference>
<dbReference type="PANTHER" id="PTHR43391:SF89">
    <property type="entry name" value="11-BETA-HYDROXYSTEROID DEHYDROGENASE 1A-RELATED"/>
    <property type="match status" value="1"/>
</dbReference>
<sequence length="320" mass="35833">MDLIHSTMNLLLPPIILISLLLILPPYLIYKFALLIIKPFCVEDVTGKVVIITGASSGIGENIAYEYAKRGARLVLVARREKKLKEVAEKARGLGSPDVLIVCADVSIVDDCKRFIDETINHFGQLDHLVNNAGIISAYYFEETMDIATSRTLMDINFWGSVYPTHFAIPHLKKSKGKLIVNTSLAGWLYGPDISFYGASKAALINLYDTLRVELGSEIGITIVSPGFTESEMSEGKHLSKDGVVEINEELRDAVVGLFPVRGVRECSKAIVRGICRGDRCVTDPSYYRILYVCKVFFPEIVEWFFWMLFVRKPETKKLS</sequence>
<dbReference type="GO" id="GO:0005829">
    <property type="term" value="C:cytosol"/>
    <property type="evidence" value="ECO:0007669"/>
    <property type="project" value="TreeGrafter"/>
</dbReference>
<dbReference type="AlphaFoldDB" id="A0A7J7L5Q3"/>
<organism evidence="6 7">
    <name type="scientific">Kingdonia uniflora</name>
    <dbReference type="NCBI Taxonomy" id="39325"/>
    <lineage>
        <taxon>Eukaryota</taxon>
        <taxon>Viridiplantae</taxon>
        <taxon>Streptophyta</taxon>
        <taxon>Embryophyta</taxon>
        <taxon>Tracheophyta</taxon>
        <taxon>Spermatophyta</taxon>
        <taxon>Magnoliopsida</taxon>
        <taxon>Ranunculales</taxon>
        <taxon>Circaeasteraceae</taxon>
        <taxon>Kingdonia</taxon>
    </lineage>
</organism>
<keyword evidence="5" id="KW-1133">Transmembrane helix</keyword>
<comment type="caution">
    <text evidence="6">The sequence shown here is derived from an EMBL/GenBank/DDBJ whole genome shotgun (WGS) entry which is preliminary data.</text>
</comment>
<evidence type="ECO:0000313" key="6">
    <source>
        <dbReference type="EMBL" id="KAF6137913.1"/>
    </source>
</evidence>
<comment type="subcellular location">
    <subcellularLocation>
        <location evidence="1">Membrane</location>
        <topology evidence="1">Single-pass type II membrane protein</topology>
    </subcellularLocation>
</comment>
<dbReference type="InterPro" id="IPR036291">
    <property type="entry name" value="NAD(P)-bd_dom_sf"/>
</dbReference>
<evidence type="ECO:0000256" key="5">
    <source>
        <dbReference type="SAM" id="Phobius"/>
    </source>
</evidence>
<dbReference type="InterPro" id="IPR002347">
    <property type="entry name" value="SDR_fam"/>
</dbReference>